<protein>
    <submittedName>
        <fullName evidence="2">Conserved repeat domain protein</fullName>
    </submittedName>
</protein>
<accession>A0ABM5N7L7</accession>
<dbReference type="RefSeq" id="WP_015026191.1">
    <property type="nucleotide sequence ID" value="NC_018742.1"/>
</dbReference>
<gene>
    <name evidence="2" type="ordered locus">Emtol_0173</name>
</gene>
<reference evidence="2 3" key="1">
    <citation type="submission" date="2011-07" db="EMBL/GenBank/DDBJ databases">
        <title>The complete genome of plasmid 1 of Emticicia oligotrophica DSM 17448.</title>
        <authorList>
            <consortium name="US DOE Joint Genome Institute (JGI-PGF)"/>
            <person name="Lucas S."/>
            <person name="Han J."/>
            <person name="Lapidus A."/>
            <person name="Bruce D."/>
            <person name="Goodwin L."/>
            <person name="Pitluck S."/>
            <person name="Peters L."/>
            <person name="Kyrpides N."/>
            <person name="Mavromatis K."/>
            <person name="Ivanova N."/>
            <person name="Ovchinnikova G."/>
            <person name="Teshima H."/>
            <person name="Detter J.C."/>
            <person name="Tapia R."/>
            <person name="Han C."/>
            <person name="Land M."/>
            <person name="Hauser L."/>
            <person name="Markowitz V."/>
            <person name="Cheng J.-F."/>
            <person name="Hugenholtz P."/>
            <person name="Woyke T."/>
            <person name="Wu D."/>
            <person name="Tindall B."/>
            <person name="Pomrenke H."/>
            <person name="Brambilla E."/>
            <person name="Klenk H.-P."/>
            <person name="Eisen J.A."/>
        </authorList>
    </citation>
    <scope>NUCLEOTIDE SEQUENCE [LARGE SCALE GENOMIC DNA]</scope>
    <source>
        <strain evidence="3">DSM 17448 / GPTSA100-15</strain>
        <plasmid evidence="2 3">pEMTOL01</plasmid>
    </source>
</reference>
<dbReference type="EMBL" id="CP002962">
    <property type="protein sequence ID" value="AFK05445.1"/>
    <property type="molecule type" value="Genomic_DNA"/>
</dbReference>
<dbReference type="Proteomes" id="UP000002875">
    <property type="component" value="Plasmid pEMTOL01"/>
</dbReference>
<feature type="chain" id="PRO_5045278611" evidence="1">
    <location>
        <begin position="24"/>
        <end position="353"/>
    </location>
</feature>
<dbReference type="PROSITE" id="PS51257">
    <property type="entry name" value="PROKAR_LIPOPROTEIN"/>
    <property type="match status" value="1"/>
</dbReference>
<feature type="signal peptide" evidence="1">
    <location>
        <begin position="1"/>
        <end position="23"/>
    </location>
</feature>
<sequence>MQKSILALIGIFCACSFKNVVFAQSTDPSDTLKIIISLLPSKPTLTKNRDSIYVGQAVTLTAANCNGTITWSNGTTGNNMTVSPNQSQFYAAFCTSPFGCVGSKDSIKVNVQNLPFPTASPQTICDGESTTLTAYGCSGGTIKWNTAQTGAVIVANPTYSAGSITPSPIYSETTYSYTCTYPNNGQSQSASVTVKVNFRPQVPAISANPTTILTNGSSTLSVSNCNGTVEWQKESANTWTNDGTGGSKVVTLNKTTNYRARCISAQNCSSSYSGVFTITVSSPIPSVTASASDVCQGTGVTLTASGCSGTYKWNSGQTTPSITVNTQTSGVYEVYCQDSAGISESKKIKFSLQ</sequence>
<evidence type="ECO:0000313" key="2">
    <source>
        <dbReference type="EMBL" id="AFK05445.1"/>
    </source>
</evidence>
<keyword evidence="3" id="KW-1185">Reference proteome</keyword>
<geneLocation type="plasmid" evidence="2 3">
    <name>pEMTOL01</name>
</geneLocation>
<evidence type="ECO:0000313" key="3">
    <source>
        <dbReference type="Proteomes" id="UP000002875"/>
    </source>
</evidence>
<name>A0ABM5N7L7_EMTOG</name>
<keyword evidence="1" id="KW-0732">Signal</keyword>
<evidence type="ECO:0000256" key="1">
    <source>
        <dbReference type="SAM" id="SignalP"/>
    </source>
</evidence>
<keyword evidence="2" id="KW-0614">Plasmid</keyword>
<proteinExistence type="predicted"/>
<organism evidence="2 3">
    <name type="scientific">Emticicia oligotrophica (strain DSM 17448 / CIP 109782 / MTCC 6937 / GPTSA100-15)</name>
    <dbReference type="NCBI Taxonomy" id="929562"/>
    <lineage>
        <taxon>Bacteria</taxon>
        <taxon>Pseudomonadati</taxon>
        <taxon>Bacteroidota</taxon>
        <taxon>Cytophagia</taxon>
        <taxon>Cytophagales</taxon>
        <taxon>Leadbetterellaceae</taxon>
        <taxon>Emticicia</taxon>
    </lineage>
</organism>